<dbReference type="InterPro" id="IPR029030">
    <property type="entry name" value="Caspase-like_dom_sf"/>
</dbReference>
<keyword evidence="1" id="KW-0732">Signal</keyword>
<protein>
    <submittedName>
        <fullName evidence="4">C25 family cysteine peptidase</fullName>
    </submittedName>
</protein>
<dbReference type="Pfam" id="PF01364">
    <property type="entry name" value="Peptidase_C25"/>
    <property type="match status" value="1"/>
</dbReference>
<reference evidence="4" key="1">
    <citation type="submission" date="2021-12" db="EMBL/GenBank/DDBJ databases">
        <title>Novel species in genus Dyadobacter.</title>
        <authorList>
            <person name="Ma C."/>
        </authorList>
    </citation>
    <scope>NUCLEOTIDE SEQUENCE</scope>
    <source>
        <strain evidence="4">LJ419</strain>
    </source>
</reference>
<comment type="caution">
    <text evidence="4">The sequence shown here is derived from an EMBL/GenBank/DDBJ whole genome shotgun (WGS) entry which is preliminary data.</text>
</comment>
<accession>A0A9X1PIG6</accession>
<dbReference type="Gene3D" id="3.40.50.10390">
    <property type="entry name" value="Gingipain r, domain 1"/>
    <property type="match status" value="1"/>
</dbReference>
<evidence type="ECO:0000259" key="3">
    <source>
        <dbReference type="Pfam" id="PF18962"/>
    </source>
</evidence>
<dbReference type="RefSeq" id="WP_234654687.1">
    <property type="nucleotide sequence ID" value="NZ_JAJTTC010000001.1"/>
</dbReference>
<name>A0A9X1PIG6_9BACT</name>
<dbReference type="InterPro" id="IPR029031">
    <property type="entry name" value="Gingipain_N_sf"/>
</dbReference>
<dbReference type="SUPFAM" id="SSF52129">
    <property type="entry name" value="Caspase-like"/>
    <property type="match status" value="1"/>
</dbReference>
<dbReference type="InterPro" id="IPR026444">
    <property type="entry name" value="Secre_tail"/>
</dbReference>
<keyword evidence="5" id="KW-1185">Reference proteome</keyword>
<dbReference type="GO" id="GO:0006508">
    <property type="term" value="P:proteolysis"/>
    <property type="evidence" value="ECO:0007669"/>
    <property type="project" value="InterPro"/>
</dbReference>
<dbReference type="Pfam" id="PF18962">
    <property type="entry name" value="Por_Secre_tail"/>
    <property type="match status" value="1"/>
</dbReference>
<evidence type="ECO:0000259" key="2">
    <source>
        <dbReference type="Pfam" id="PF01364"/>
    </source>
</evidence>
<dbReference type="GO" id="GO:0008234">
    <property type="term" value="F:cysteine-type peptidase activity"/>
    <property type="evidence" value="ECO:0007669"/>
    <property type="project" value="InterPro"/>
</dbReference>
<sequence length="1010" mass="111606">MRARIFTKTIFLLVLVYSFTTIDLKVHAQWSGTYGNGWLAGKYSQPWVKINVGVVSGALTKGVYRVAMTSAKLPAEIKNADKAKLQLWHRGRQVNILKADNNELLFYAVPNDGKSDELLFRPTSSRANPYYSMYSDESSYFLTVGAANGDRAPEETLTDASSVTLTQHIRTESKNYQLANEYSHATTIPLRPIDQNSFFEDGKTRTGSRLFDNASHPIHTKDATKDFDFTLKARSGTDKPKVEVLINGRTFFPSNPGDSRNIHVYVGKDAANLREVGMVYIAGFTFGKFSFDLENTDLDANGKGLLGFKTDASPENIQGNTIYDVISLTYYNVTYNQQIDMLGAASAEFRFAATSQGAKNKIVIAGAPAGTLKFYDITDIDKPRIINGTAASLVFTRPNANELVLLATNQAPATVADAKINQVNFTNYNKSDYNYLIISNTTLLDAAEDFRKYRTELTPGEKYKAPTIFNITDVYNQFNYGEPSPVAIRRFVDYMVSDGNLNKYLLLLGKSVSRNDKMVKEMPDEVPTVGFPGSDFLLVDSLGGQPQDVEAIPVGRVPAISNAQARAYLKKVEVYENSSTGLDWRKKVLHISGGKSLSEVGIHSSNLASAGNAVTGAFGGTIDVRNKTQNGDVIQPLDISAAINSGVGMITYFGHSAPYQTDYNFGYVSDNAKGYTDQNVDAGIGKFAIMYYNGCDILNVFNNQFNETVNISSSRAQSLDWLLNPKRGAVAVFGNTWAGYNQSCNEYLQELYPIIFGQSDKNRLTIGQILRKTAIETKNNPNPFRLGADENARISAASYSKRQAQMHQTLLLGDPALRVLISTEGSMPVDLSYFEAKLVSANSVEVAWKTNSETNNSHFLVERSYNAKNFEQIGYVEGNGDMVTESTYKFFDNKPLPGTSYYRLVQVDNEKVTDGKTEEGKKTISSIVSVNRPYTNSLVVSPNPSSDFVEIKLDLPVAIKSWNLVDIKGRVVRRNETKLTLDISNLASGEYIVEILTENGDVISRKLVKQ</sequence>
<proteinExistence type="predicted"/>
<evidence type="ECO:0000256" key="1">
    <source>
        <dbReference type="ARBA" id="ARBA00022729"/>
    </source>
</evidence>
<dbReference type="NCBIfam" id="TIGR04183">
    <property type="entry name" value="Por_Secre_tail"/>
    <property type="match status" value="1"/>
</dbReference>
<dbReference type="Gene3D" id="3.40.50.1460">
    <property type="match status" value="1"/>
</dbReference>
<evidence type="ECO:0000313" key="4">
    <source>
        <dbReference type="EMBL" id="MCF0061418.1"/>
    </source>
</evidence>
<dbReference type="EMBL" id="JAJTTC010000001">
    <property type="protein sequence ID" value="MCF0061418.1"/>
    <property type="molecule type" value="Genomic_DNA"/>
</dbReference>
<dbReference type="Proteomes" id="UP001139000">
    <property type="component" value="Unassembled WGS sequence"/>
</dbReference>
<feature type="domain" description="Gingipain" evidence="2">
    <location>
        <begin position="435"/>
        <end position="819"/>
    </location>
</feature>
<feature type="domain" description="Secretion system C-terminal sorting" evidence="3">
    <location>
        <begin position="941"/>
        <end position="1008"/>
    </location>
</feature>
<organism evidence="4 5">
    <name type="scientific">Dyadobacter chenwenxiniae</name>
    <dbReference type="NCBI Taxonomy" id="2906456"/>
    <lineage>
        <taxon>Bacteria</taxon>
        <taxon>Pseudomonadati</taxon>
        <taxon>Bacteroidota</taxon>
        <taxon>Cytophagia</taxon>
        <taxon>Cytophagales</taxon>
        <taxon>Spirosomataceae</taxon>
        <taxon>Dyadobacter</taxon>
    </lineage>
</organism>
<dbReference type="AlphaFoldDB" id="A0A9X1PIG6"/>
<evidence type="ECO:0000313" key="5">
    <source>
        <dbReference type="Proteomes" id="UP001139000"/>
    </source>
</evidence>
<gene>
    <name evidence="4" type="ORF">LXM26_07940</name>
</gene>
<dbReference type="CDD" id="cd02258">
    <property type="entry name" value="Peptidase_C25_N"/>
    <property type="match status" value="1"/>
</dbReference>
<dbReference type="InterPro" id="IPR001769">
    <property type="entry name" value="Gingipain"/>
</dbReference>